<feature type="compositionally biased region" description="Polar residues" evidence="28">
    <location>
        <begin position="2458"/>
        <end position="2467"/>
    </location>
</feature>
<feature type="region of interest" description="Disordered" evidence="28">
    <location>
        <begin position="2625"/>
        <end position="2720"/>
    </location>
</feature>
<evidence type="ECO:0000256" key="14">
    <source>
        <dbReference type="ARBA" id="ARBA00022658"/>
    </source>
</evidence>
<dbReference type="Gene3D" id="1.20.870.10">
    <property type="entry name" value="Son of sevenless (SoS) protein Chain: S domain 1"/>
    <property type="match status" value="1"/>
</dbReference>
<gene>
    <name evidence="35" type="ORF">SUZIE_158475</name>
</gene>
<dbReference type="Gene3D" id="3.10.20.90">
    <property type="entry name" value="Phosphatidylinositol 3-kinase Catalytic Subunit, Chain A, domain 1"/>
    <property type="match status" value="1"/>
</dbReference>
<dbReference type="InterPro" id="IPR000651">
    <property type="entry name" value="Ras-like_Gua-exchang_fac_N"/>
</dbReference>
<feature type="region of interest" description="Disordered" evidence="28">
    <location>
        <begin position="636"/>
        <end position="722"/>
    </location>
</feature>
<dbReference type="GO" id="GO:0005770">
    <property type="term" value="C:late endosome"/>
    <property type="evidence" value="ECO:0007669"/>
    <property type="project" value="UniProtKB-SubCell"/>
</dbReference>
<evidence type="ECO:0000256" key="6">
    <source>
        <dbReference type="ARBA" id="ARBA00007541"/>
    </source>
</evidence>
<dbReference type="FunFam" id="2.30.42.10:FF:000024">
    <property type="entry name" value="rap guanine nucleotide exchange factor 2 isoform X1"/>
    <property type="match status" value="1"/>
</dbReference>
<dbReference type="CDD" id="cd00038">
    <property type="entry name" value="CAP_ED"/>
    <property type="match status" value="1"/>
</dbReference>
<feature type="region of interest" description="Disordered" evidence="28">
    <location>
        <begin position="2197"/>
        <end position="2246"/>
    </location>
</feature>
<feature type="region of interest" description="Disordered" evidence="28">
    <location>
        <begin position="753"/>
        <end position="795"/>
    </location>
</feature>
<evidence type="ECO:0000256" key="5">
    <source>
        <dbReference type="ARBA" id="ARBA00004656"/>
    </source>
</evidence>
<name>A0AA41MZ39_SCICA</name>
<dbReference type="GO" id="GO:0048471">
    <property type="term" value="C:perinuclear region of cytoplasm"/>
    <property type="evidence" value="ECO:0007669"/>
    <property type="project" value="UniProtKB-SubCell"/>
</dbReference>
<feature type="compositionally biased region" description="Low complexity" evidence="28">
    <location>
        <begin position="2332"/>
        <end position="2355"/>
    </location>
</feature>
<dbReference type="PROSITE" id="PS50200">
    <property type="entry name" value="RA"/>
    <property type="match status" value="1"/>
</dbReference>
<dbReference type="GO" id="GO:0007264">
    <property type="term" value="P:small GTPase-mediated signal transduction"/>
    <property type="evidence" value="ECO:0007669"/>
    <property type="project" value="InterPro"/>
</dbReference>
<dbReference type="GO" id="GO:0030154">
    <property type="term" value="P:cell differentiation"/>
    <property type="evidence" value="ECO:0007669"/>
    <property type="project" value="UniProtKB-KW"/>
</dbReference>
<feature type="region of interest" description="Disordered" evidence="28">
    <location>
        <begin position="2376"/>
        <end position="2395"/>
    </location>
</feature>
<feature type="compositionally biased region" description="Polar residues" evidence="28">
    <location>
        <begin position="2542"/>
        <end position="2566"/>
    </location>
</feature>
<dbReference type="PROSITE" id="PS50106">
    <property type="entry name" value="PDZ"/>
    <property type="match status" value="1"/>
</dbReference>
<dbReference type="SUPFAM" id="SSF48366">
    <property type="entry name" value="Ras GEF"/>
    <property type="match status" value="1"/>
</dbReference>
<feature type="compositionally biased region" description="Acidic residues" evidence="28">
    <location>
        <begin position="1278"/>
        <end position="1289"/>
    </location>
</feature>
<keyword evidence="9" id="KW-0343">GTPase activation</keyword>
<feature type="domain" description="Ras-GEF" evidence="29">
    <location>
        <begin position="1912"/>
        <end position="2139"/>
    </location>
</feature>
<evidence type="ECO:0000259" key="30">
    <source>
        <dbReference type="PROSITE" id="PS50042"/>
    </source>
</evidence>
<dbReference type="FunFam" id="1.10.840.10:FF:000001">
    <property type="entry name" value="Rap guanine nucleotide exchange factor (GEF) 6"/>
    <property type="match status" value="1"/>
</dbReference>
<evidence type="ECO:0000256" key="1">
    <source>
        <dbReference type="ARBA" id="ARBA00004236"/>
    </source>
</evidence>
<evidence type="ECO:0000256" key="15">
    <source>
        <dbReference type="ARBA" id="ARBA00022753"/>
    </source>
</evidence>
<dbReference type="Gene3D" id="1.10.840.10">
    <property type="entry name" value="Ras guanine-nucleotide exchange factors catalytic domain"/>
    <property type="match status" value="1"/>
</dbReference>
<keyword evidence="21" id="KW-0458">Lysosome</keyword>
<feature type="region of interest" description="Disordered" evidence="28">
    <location>
        <begin position="943"/>
        <end position="962"/>
    </location>
</feature>
<dbReference type="InterPro" id="IPR000159">
    <property type="entry name" value="RA_dom"/>
</dbReference>
<evidence type="ECO:0000256" key="21">
    <source>
        <dbReference type="ARBA" id="ARBA00023228"/>
    </source>
</evidence>
<feature type="region of interest" description="Disordered" evidence="28">
    <location>
        <begin position="842"/>
        <end position="884"/>
    </location>
</feature>
<dbReference type="InterPro" id="IPR014710">
    <property type="entry name" value="RmlC-like_jellyroll"/>
</dbReference>
<dbReference type="Pfam" id="PF14636">
    <property type="entry name" value="FNIP_N"/>
    <property type="match status" value="1"/>
</dbReference>
<feature type="compositionally biased region" description="Basic and acidic residues" evidence="28">
    <location>
        <begin position="943"/>
        <end position="953"/>
    </location>
</feature>
<dbReference type="Proteomes" id="UP001166674">
    <property type="component" value="Unassembled WGS sequence"/>
</dbReference>
<feature type="region of interest" description="Disordered" evidence="28">
    <location>
        <begin position="2287"/>
        <end position="2361"/>
    </location>
</feature>
<evidence type="ECO:0000259" key="32">
    <source>
        <dbReference type="PROSITE" id="PS50200"/>
    </source>
</evidence>
<feature type="region of interest" description="Disordered" evidence="28">
    <location>
        <begin position="1242"/>
        <end position="1294"/>
    </location>
</feature>
<keyword evidence="14 27" id="KW-0344">Guanine-nucleotide releasing factor</keyword>
<dbReference type="InterPro" id="IPR037545">
    <property type="entry name" value="DENN_FNIP1/2"/>
</dbReference>
<dbReference type="FunFam" id="2.60.120.10:FF:000008">
    <property type="entry name" value="Rap guanine nucleotide exchange factor (GEF) 2"/>
    <property type="match status" value="1"/>
</dbReference>
<dbReference type="Pfam" id="PF00788">
    <property type="entry name" value="RA"/>
    <property type="match status" value="1"/>
</dbReference>
<dbReference type="GO" id="GO:0010975">
    <property type="term" value="P:regulation of neuron projection development"/>
    <property type="evidence" value="ECO:0007669"/>
    <property type="project" value="UniProtKB-ARBA"/>
</dbReference>
<dbReference type="InterPro" id="IPR001478">
    <property type="entry name" value="PDZ"/>
</dbReference>
<dbReference type="InterPro" id="IPR023578">
    <property type="entry name" value="Ras_GEF_dom_sf"/>
</dbReference>
<feature type="domain" description="N-terminal Ras-GEF" evidence="33">
    <location>
        <begin position="1462"/>
        <end position="1575"/>
    </location>
</feature>
<accession>A0AA41MZ39</accession>
<dbReference type="Pfam" id="PF00618">
    <property type="entry name" value="RasGEF_N"/>
    <property type="match status" value="1"/>
</dbReference>
<evidence type="ECO:0000256" key="28">
    <source>
        <dbReference type="SAM" id="MobiDB-lite"/>
    </source>
</evidence>
<feature type="compositionally biased region" description="Basic and acidic residues" evidence="28">
    <location>
        <begin position="704"/>
        <end position="714"/>
    </location>
</feature>
<evidence type="ECO:0000259" key="29">
    <source>
        <dbReference type="PROSITE" id="PS50009"/>
    </source>
</evidence>
<evidence type="ECO:0000256" key="11">
    <source>
        <dbReference type="ARBA" id="ARBA00022475"/>
    </source>
</evidence>
<feature type="compositionally biased region" description="Low complexity" evidence="28">
    <location>
        <begin position="117"/>
        <end position="140"/>
    </location>
</feature>
<evidence type="ECO:0000259" key="31">
    <source>
        <dbReference type="PROSITE" id="PS50106"/>
    </source>
</evidence>
<dbReference type="PROSITE" id="PS50042">
    <property type="entry name" value="CNMP_BINDING_3"/>
    <property type="match status" value="1"/>
</dbReference>
<reference evidence="35" key="1">
    <citation type="submission" date="2020-03" db="EMBL/GenBank/DDBJ databases">
        <title>Studies in the Genomics of Life Span.</title>
        <authorList>
            <person name="Glass D."/>
        </authorList>
    </citation>
    <scope>NUCLEOTIDE SEQUENCE</scope>
    <source>
        <strain evidence="35">SUZIE</strain>
        <tissue evidence="35">Muscle</tissue>
    </source>
</reference>
<feature type="region of interest" description="Disordered" evidence="28">
    <location>
        <begin position="110"/>
        <end position="146"/>
    </location>
</feature>
<keyword evidence="16" id="KW-0221">Differentiation</keyword>
<keyword evidence="10" id="KW-0217">Developmental protein</keyword>
<dbReference type="InterPro" id="IPR029071">
    <property type="entry name" value="Ubiquitin-like_domsf"/>
</dbReference>
<feature type="region of interest" description="Disordered" evidence="28">
    <location>
        <begin position="2458"/>
        <end position="2492"/>
    </location>
</feature>
<comment type="subcellular location">
    <subcellularLocation>
        <location evidence="2">Cell junction</location>
    </subcellularLocation>
    <subcellularLocation>
        <location evidence="1">Cell membrane</location>
    </subcellularLocation>
    <subcellularLocation>
        <location evidence="3">Cytoplasm</location>
        <location evidence="3">Perinuclear region</location>
    </subcellularLocation>
    <subcellularLocation>
        <location evidence="4">Late endosome</location>
    </subcellularLocation>
    <subcellularLocation>
        <location evidence="5">Lysosome membrane</location>
    </subcellularLocation>
</comment>
<feature type="domain" description="Cyclic nucleotide-binding" evidence="30">
    <location>
        <begin position="1330"/>
        <end position="1430"/>
    </location>
</feature>
<evidence type="ECO:0000256" key="20">
    <source>
        <dbReference type="ARBA" id="ARBA00023136"/>
    </source>
</evidence>
<keyword evidence="20" id="KW-0472">Membrane</keyword>
<evidence type="ECO:0000259" key="33">
    <source>
        <dbReference type="PROSITE" id="PS50212"/>
    </source>
</evidence>
<dbReference type="GO" id="GO:0005886">
    <property type="term" value="C:plasma membrane"/>
    <property type="evidence" value="ECO:0007669"/>
    <property type="project" value="UniProtKB-SubCell"/>
</dbReference>
<comment type="similarity">
    <text evidence="7">Belongs to the RAPGEF2 family.</text>
</comment>
<evidence type="ECO:0000256" key="9">
    <source>
        <dbReference type="ARBA" id="ARBA00022468"/>
    </source>
</evidence>
<dbReference type="PROSITE" id="PS50212">
    <property type="entry name" value="RASGEF_NTER"/>
    <property type="match status" value="1"/>
</dbReference>
<dbReference type="InterPro" id="IPR026156">
    <property type="entry name" value="FNIP_fam"/>
</dbReference>
<evidence type="ECO:0000256" key="26">
    <source>
        <dbReference type="ARBA" id="ARBA00032021"/>
    </source>
</evidence>
<dbReference type="GO" id="GO:0042030">
    <property type="term" value="F:ATPase inhibitor activity"/>
    <property type="evidence" value="ECO:0007669"/>
    <property type="project" value="TreeGrafter"/>
</dbReference>
<dbReference type="InterPro" id="IPR001895">
    <property type="entry name" value="RASGEF_cat_dom"/>
</dbReference>
<feature type="compositionally biased region" description="Basic and acidic residues" evidence="28">
    <location>
        <begin position="762"/>
        <end position="771"/>
    </location>
</feature>
<feature type="domain" description="UDENN FNIP1/2-type" evidence="34">
    <location>
        <begin position="65"/>
        <end position="1168"/>
    </location>
</feature>
<dbReference type="InterPro" id="IPR036034">
    <property type="entry name" value="PDZ_sf"/>
</dbReference>
<dbReference type="CDD" id="cd00155">
    <property type="entry name" value="RasGEF"/>
    <property type="match status" value="1"/>
</dbReference>
<keyword evidence="36" id="KW-1185">Reference proteome</keyword>
<feature type="compositionally biased region" description="Polar residues" evidence="28">
    <location>
        <begin position="2482"/>
        <end position="2492"/>
    </location>
</feature>
<dbReference type="SUPFAM" id="SSF54236">
    <property type="entry name" value="Ubiquitin-like"/>
    <property type="match status" value="1"/>
</dbReference>
<evidence type="ECO:0000256" key="24">
    <source>
        <dbReference type="ARBA" id="ARBA00031545"/>
    </source>
</evidence>
<dbReference type="Pfam" id="PF14638">
    <property type="entry name" value="FNIP_C"/>
    <property type="match status" value="1"/>
</dbReference>
<evidence type="ECO:0000256" key="7">
    <source>
        <dbReference type="ARBA" id="ARBA00010829"/>
    </source>
</evidence>
<keyword evidence="12" id="KW-0963">Cytoplasm</keyword>
<comment type="similarity">
    <text evidence="6">Belongs to the FNIP family.</text>
</comment>
<dbReference type="GO" id="GO:0007399">
    <property type="term" value="P:nervous system development"/>
    <property type="evidence" value="ECO:0007669"/>
    <property type="project" value="UniProtKB-KW"/>
</dbReference>
<evidence type="ECO:0000256" key="8">
    <source>
        <dbReference type="ARBA" id="ARBA00016709"/>
    </source>
</evidence>
<dbReference type="PANTHER" id="PTHR21634">
    <property type="entry name" value="RE13835P"/>
    <property type="match status" value="1"/>
</dbReference>
<evidence type="ECO:0000313" key="36">
    <source>
        <dbReference type="Proteomes" id="UP001166674"/>
    </source>
</evidence>
<evidence type="ECO:0000313" key="35">
    <source>
        <dbReference type="EMBL" id="MBZ3880554.1"/>
    </source>
</evidence>
<feature type="compositionally biased region" description="Basic and acidic residues" evidence="28">
    <location>
        <begin position="660"/>
        <end position="681"/>
    </location>
</feature>
<feature type="compositionally biased region" description="Low complexity" evidence="28">
    <location>
        <begin position="2590"/>
        <end position="2601"/>
    </location>
</feature>
<dbReference type="InterPro" id="IPR000595">
    <property type="entry name" value="cNMP-bd_dom"/>
</dbReference>
<dbReference type="EMBL" id="JAATJV010373300">
    <property type="protein sequence ID" value="MBZ3880554.1"/>
    <property type="molecule type" value="Genomic_DNA"/>
</dbReference>
<protein>
    <recommendedName>
        <fullName evidence="8">Rap guanine nucleotide exchange factor 2</fullName>
    </recommendedName>
    <alternativeName>
        <fullName evidence="24">Cyclic nucleotide ras GEF</fullName>
    </alternativeName>
    <alternativeName>
        <fullName evidence="26">Neural RAP guanine nucleotide exchange protein</fullName>
    </alternativeName>
    <alternativeName>
        <fullName evidence="23">PDZ domain-containing guanine nucleotide exchange factor 1</fullName>
    </alternativeName>
    <alternativeName>
        <fullName evidence="22">RA-GEF-1</fullName>
    </alternativeName>
    <alternativeName>
        <fullName evidence="25">Ras/Rap1-associating GEF-1</fullName>
    </alternativeName>
</protein>
<dbReference type="InterPro" id="IPR018490">
    <property type="entry name" value="cNMP-bd_dom_sf"/>
</dbReference>
<dbReference type="GO" id="GO:0005085">
    <property type="term" value="F:guanyl-nucleotide exchange factor activity"/>
    <property type="evidence" value="ECO:0007669"/>
    <property type="project" value="UniProtKB-KW"/>
</dbReference>
<evidence type="ECO:0000256" key="19">
    <source>
        <dbReference type="ARBA" id="ARBA00022949"/>
    </source>
</evidence>
<feature type="compositionally biased region" description="Low complexity" evidence="28">
    <location>
        <begin position="2305"/>
        <end position="2319"/>
    </location>
</feature>
<evidence type="ECO:0000256" key="22">
    <source>
        <dbReference type="ARBA" id="ARBA00029925"/>
    </source>
</evidence>
<dbReference type="GO" id="GO:0051087">
    <property type="term" value="F:protein-folding chaperone binding"/>
    <property type="evidence" value="ECO:0007669"/>
    <property type="project" value="TreeGrafter"/>
</dbReference>
<evidence type="ECO:0000256" key="13">
    <source>
        <dbReference type="ARBA" id="ARBA00022553"/>
    </source>
</evidence>
<evidence type="ECO:0000256" key="10">
    <source>
        <dbReference type="ARBA" id="ARBA00022473"/>
    </source>
</evidence>
<feature type="compositionally biased region" description="Basic and acidic residues" evidence="28">
    <location>
        <begin position="856"/>
        <end position="867"/>
    </location>
</feature>
<dbReference type="GO" id="GO:0005765">
    <property type="term" value="C:lysosomal membrane"/>
    <property type="evidence" value="ECO:0007669"/>
    <property type="project" value="UniProtKB-SubCell"/>
</dbReference>
<comment type="caution">
    <text evidence="35">The sequence shown here is derived from an EMBL/GenBank/DDBJ whole genome shotgun (WGS) entry which is preliminary data.</text>
</comment>
<dbReference type="InterPro" id="IPR028085">
    <property type="entry name" value="FNIP_mid_dom"/>
</dbReference>
<feature type="domain" description="Ras-associating" evidence="32">
    <location>
        <begin position="1801"/>
        <end position="1887"/>
    </location>
</feature>
<dbReference type="SMART" id="SM00314">
    <property type="entry name" value="RA"/>
    <property type="match status" value="1"/>
</dbReference>
<dbReference type="GO" id="GO:0070161">
    <property type="term" value="C:anchoring junction"/>
    <property type="evidence" value="ECO:0007669"/>
    <property type="project" value="UniProtKB-SubCell"/>
</dbReference>
<evidence type="ECO:0000256" key="25">
    <source>
        <dbReference type="ARBA" id="ARBA00031980"/>
    </source>
</evidence>
<dbReference type="SUPFAM" id="SSF50156">
    <property type="entry name" value="PDZ domain-like"/>
    <property type="match status" value="1"/>
</dbReference>
<dbReference type="CDD" id="cd06755">
    <property type="entry name" value="PDZ_RapGEF2_RapGEF6-like"/>
    <property type="match status" value="1"/>
</dbReference>
<keyword evidence="18" id="KW-0524">Neurogenesis</keyword>
<dbReference type="Gene3D" id="2.60.120.10">
    <property type="entry name" value="Jelly Rolls"/>
    <property type="match status" value="1"/>
</dbReference>
<dbReference type="PROSITE" id="PS50009">
    <property type="entry name" value="RASGEF_CAT"/>
    <property type="match status" value="1"/>
</dbReference>
<evidence type="ECO:0000256" key="2">
    <source>
        <dbReference type="ARBA" id="ARBA00004282"/>
    </source>
</evidence>
<evidence type="ECO:0000256" key="16">
    <source>
        <dbReference type="ARBA" id="ARBA00022782"/>
    </source>
</evidence>
<dbReference type="CDD" id="cd06224">
    <property type="entry name" value="REM"/>
    <property type="match status" value="1"/>
</dbReference>
<dbReference type="Pfam" id="PF00617">
    <property type="entry name" value="RasGEF"/>
    <property type="match status" value="1"/>
</dbReference>
<evidence type="ECO:0000256" key="3">
    <source>
        <dbReference type="ARBA" id="ARBA00004556"/>
    </source>
</evidence>
<dbReference type="InterPro" id="IPR036964">
    <property type="entry name" value="RASGEF_cat_dom_sf"/>
</dbReference>
<evidence type="ECO:0000256" key="4">
    <source>
        <dbReference type="ARBA" id="ARBA00004603"/>
    </source>
</evidence>
<dbReference type="SMART" id="SM00100">
    <property type="entry name" value="cNMP"/>
    <property type="match status" value="1"/>
</dbReference>
<dbReference type="InterPro" id="IPR028086">
    <property type="entry name" value="FNIP_C_dom"/>
</dbReference>
<dbReference type="PANTHER" id="PTHR21634:SF11">
    <property type="entry name" value="FOLLICULIN-INTERACTING PROTEIN 2"/>
    <property type="match status" value="1"/>
</dbReference>
<proteinExistence type="inferred from homology"/>
<dbReference type="SMART" id="SM00228">
    <property type="entry name" value="PDZ"/>
    <property type="match status" value="1"/>
</dbReference>
<dbReference type="SMART" id="SM00229">
    <property type="entry name" value="RasGEFN"/>
    <property type="match status" value="1"/>
</dbReference>
<feature type="region of interest" description="Disordered" evidence="28">
    <location>
        <begin position="2540"/>
        <end position="2606"/>
    </location>
</feature>
<evidence type="ECO:0000256" key="17">
    <source>
        <dbReference type="ARBA" id="ARBA00022843"/>
    </source>
</evidence>
<dbReference type="CDD" id="cd01785">
    <property type="entry name" value="RA_PDZ-GEF1"/>
    <property type="match status" value="1"/>
</dbReference>
<sequence length="2813" mass="312191">MCGGTAKTTNWPAGWQDSARCVSGAVSGAGRIYKTLLCTKIRKYAGVGRGTDHTEPDDSWSCSEFDLSEIRLIVYQDCERRGRQVLFDSKAVQKIEEMATQKTEDVPVKTSAKCCQGSSSGSSSSSSSSSISSHSSSGGSLQHAKEQLPKYQYTRPASDVNMLGEMMFGSVAMSYKGSTLKIHYIRSPPQLMISKVFSARMGSFCGSTNNLQDSFEYINQDPHAGKLNASQHSLGPGRTGSNLGLLQACSSKLLQGAAEGGPLRLTRSASFFAAHSTPVDMPSRGQNEDRDSGIARSASLSSLLITPFPSPSSSTSSSSSYQRRWLRSQTTSLENGIIPRRSTDETFSLAEETCSSNPAIVRRKKIAISIIFSLCEKEEAQRNFQDFFFSHFPLFESHMNRLKSAIEKAMISCRKIAESSLRVQFYVSRLMEALGEFRGTIWNLYSVPRIAEPVWLTMMSSTLEKNQLCQRFLKEFTLLIEQINKNQFFAALLTAVLTYHLAWVPTVMPVDHPPIKAFSEKRTSQSVNMLAKTHPYNPLWAQLGDLYGAIGSPVRLTRTVVVGKQKDLVQRILYVLTYFLRCSELQENQLTWSGNHSEGDQVINGSKIVTALEKGEVEESEYVVVTVRNEPALVPPILPPAMTERRNPGSMGLAGTPEGTDIRDPDPRPDKEGNKRPDQGPEARSMGFQKTELGSSWKPQGAFCRDEGSEKEAPQDGPSRFPRCAIPEAEMKISQPAASEELKGDFTKKLPERSAAWPCPCPDRHSRENPPVEKVTFQIGSSLSPESDFESRTKKMEERLKACGQYPELAGTLAENSAATDMAQGQQVSRCSFKPGFQKNVCCPQNRSSDGEEGESDRGFAEDRGIRPDVTADAAGQLGQAVPADSVMGTGRRTLEKTRGLYLKDVEGPSLEPAPDRCVQQDSGLMDAADVPCGDADRKADFRMEGDIPRNESSDSALGDSDDEACASATLDLDHSGDRTEGSLEVELPLPRSQSISNPNVRNFGRSLLAGYCPSYMPDLVLHGTSSDEKLKQCLVADLVHTVHHPVLDEPIAEAVCIIADTDKWSVQVATSQRKVMDNMKLGQDVLVSSQVSSLLQSILQLYKLHLPADFCIMHLEDRLQEMYLKSKMLSEYLRGHTRVHVKELGVVLGPDDIGTCWYILLSGSVFIKESMFLPRSSFGKRSAGSFRRGCECIVLEPSEMIVVDYMDENEEYFQRQASHRQSRRRFRKINQKGERQTIIDTVDPYPVGKPPLPRGYHTATESEAGDMDLSGLPETAVDSEDDDDEEDIERASDPLMSRDIVRDCLEKDPIDRTDDDIEQLLEFMHQLPAFANMTMSVRRELCAVMVFAVVERAGTIVLNDGEELDSWSVILNGSVEVTYPDGKAEILCMGNSFGVSPTMDKEYMKGVMRTKVDDCQFVCIAQQDYCRILNQVEKNMQKVEEEGEIVMVKEHRELDRTGTRKGHIVIKGTSERLTMHLVEEHSVVDPTFIEDFLLTYRTFLSSPMEVGKKLLEWFNDPSLRDKVTRVVLLWVNNHFNDFEGDPAMTRFLEEFENNLEREKMGGHLRLLNIACAAKAKRRLMTLTKPSREAPLPFILLGGSEKGFGIFVDSVDSGSKATEAGLKRGDQILEVNGQNFENIQLSKAMEILRNNTHLSITVKTNLFVFKELLTRLSEEKRNGAPHLPKIGDIKKASRYSIPDLAVDVEQVIGLEKVNKKSKANTVGGRNKLKKILDKTRISILPQKPYNDIGIGQSQDDSIVGLRQTKHIPTALPVSGTLSSSNPDLLQSHHRILDFSTTPDLPDQVLRVFKADQQSRYIMISKDTTAKEVVIQAIREFAVTATPDQYSLCEVSVTPEGVIKQRRLPDQLSKLADRIQLSGRYYLKNNMETETLCSDEDAQELLRESQISLLQLSTVEVATQLSMRNFELFRNIEPTEYIDDLFKLKSKTSCVNLKKFEEVINQETFWVASEILRETNQLKRMKIIKHFIKIALHCRECKNFNSMFAIISGLNLAPVARLRATWEKLPNKYEKLFQDLQDLFDPSRNMAKYRNVLNSQNLQPPIIPLFPVIKKDLTFLHEGNDSKVDGLVNFEKLRMIAKEIRHVGRMASVNMDPALMFRTRKKKWRSLGSLSQGSTNATVLDVAQTGGHKKRVRRSSFLNAKKLYEDAQMARKVKQYLSNLELEMDEESLQTLSLQCEPATNTLPKNPGDKKPVKSETSPVAPRAGSQQKAQPQPQAQPQQPPHKANQGLQVPAVALYPSRKKVPVKDLPPFGINSPQALKKILSLSEEGSLERHKKPADDTISNASSQLSSPPTSPQSSPRKGGSGNQLRSFGSGQLDLTSSSSSLGSENSNKNNNAPRTYGIGYTLAPSGTVDNFSDSGHSEISSRSSIVSNSSFDSVPVSLHDERRQRHSVSIVETNLGVGRTERRTMIEPDQYSLGSYAPVSESRGLYATATVISSPSTEELSQDQGDRASLDAADSGRGSWTSCSSGSHDNIQTIQHQRSWETLPFGHTHFDYSGDPTGLWASSSHMDQMMFSDHSAKYNRQNQSRESLEQAQSRASWASSTGYWGEDSEGDTGTIKRRGGKDVSIEAESTSITSATTEETKPVPVPAHIAVTPSTAKGVIARKEGRYREPPPTPPGYIGIPITDFPEGHSHPARKPPDYNVALQRSRMVARSSDTAGPSPGQQPPGLPTSSRPVSKPQWHKPSESDPRLAPRQSQGFSAEEDGTCIFLKPLQEGGNLGAYEPRGGSVLLHVLSCVPPPKRSHKQGSRLRVKALEGFLYVRCFWVLFAFSPNDFKNATDYRGVTCNKVCT</sequence>
<evidence type="ECO:0000256" key="23">
    <source>
        <dbReference type="ARBA" id="ARBA00030673"/>
    </source>
</evidence>
<dbReference type="PROSITE" id="PS51836">
    <property type="entry name" value="DENN_FNIP12"/>
    <property type="match status" value="1"/>
</dbReference>
<evidence type="ECO:0000259" key="34">
    <source>
        <dbReference type="PROSITE" id="PS51836"/>
    </source>
</evidence>
<feature type="domain" description="PDZ" evidence="31">
    <location>
        <begin position="1580"/>
        <end position="1650"/>
    </location>
</feature>
<keyword evidence="15" id="KW-0967">Endosome</keyword>
<dbReference type="Pfam" id="PF00595">
    <property type="entry name" value="PDZ"/>
    <property type="match status" value="1"/>
</dbReference>
<dbReference type="SMART" id="SM00147">
    <property type="entry name" value="RasGEF"/>
    <property type="match status" value="1"/>
</dbReference>
<keyword evidence="17" id="KW-0832">Ubl conjugation</keyword>
<dbReference type="Gene3D" id="2.30.42.10">
    <property type="match status" value="1"/>
</dbReference>
<evidence type="ECO:0000256" key="18">
    <source>
        <dbReference type="ARBA" id="ARBA00022902"/>
    </source>
</evidence>
<feature type="compositionally biased region" description="Low complexity" evidence="28">
    <location>
        <begin position="2226"/>
        <end position="2237"/>
    </location>
</feature>
<keyword evidence="11" id="KW-1003">Cell membrane</keyword>
<dbReference type="Pfam" id="PF14637">
    <property type="entry name" value="FNIP_M"/>
    <property type="match status" value="1"/>
</dbReference>
<organism evidence="35 36">
    <name type="scientific">Sciurus carolinensis</name>
    <name type="common">Eastern gray squirrel</name>
    <dbReference type="NCBI Taxonomy" id="30640"/>
    <lineage>
        <taxon>Eukaryota</taxon>
        <taxon>Metazoa</taxon>
        <taxon>Chordata</taxon>
        <taxon>Craniata</taxon>
        <taxon>Vertebrata</taxon>
        <taxon>Euteleostomi</taxon>
        <taxon>Mammalia</taxon>
        <taxon>Eutheria</taxon>
        <taxon>Euarchontoglires</taxon>
        <taxon>Glires</taxon>
        <taxon>Rodentia</taxon>
        <taxon>Sciuromorpha</taxon>
        <taxon>Sciuridae</taxon>
        <taxon>Sciurinae</taxon>
        <taxon>Sciurini</taxon>
        <taxon>Sciurus</taxon>
    </lineage>
</organism>
<dbReference type="SUPFAM" id="SSF51206">
    <property type="entry name" value="cAMP-binding domain-like"/>
    <property type="match status" value="1"/>
</dbReference>
<dbReference type="InterPro" id="IPR028084">
    <property type="entry name" value="FNIP_N_dom"/>
</dbReference>
<dbReference type="PRINTS" id="PR02073">
    <property type="entry name" value="FOLLICULNIP1"/>
</dbReference>
<evidence type="ECO:0000256" key="12">
    <source>
        <dbReference type="ARBA" id="ARBA00022490"/>
    </source>
</evidence>
<dbReference type="FunFam" id="1.20.870.10:FF:000001">
    <property type="entry name" value="rap guanine nucleotide exchange factor 2 isoform X2"/>
    <property type="match status" value="1"/>
</dbReference>
<dbReference type="GO" id="GO:0005096">
    <property type="term" value="F:GTPase activator activity"/>
    <property type="evidence" value="ECO:0007669"/>
    <property type="project" value="UniProtKB-KW"/>
</dbReference>
<evidence type="ECO:0000256" key="27">
    <source>
        <dbReference type="PROSITE-ProRule" id="PRU00168"/>
    </source>
</evidence>
<dbReference type="GO" id="GO:0070374">
    <property type="term" value="P:positive regulation of ERK1 and ERK2 cascade"/>
    <property type="evidence" value="ECO:0007669"/>
    <property type="project" value="UniProtKB-ARBA"/>
</dbReference>
<keyword evidence="19" id="KW-0965">Cell junction</keyword>
<keyword evidence="13" id="KW-0597">Phosphoprotein</keyword>